<keyword evidence="2" id="KW-0378">Hydrolase</keyword>
<dbReference type="SUPFAM" id="SSF51556">
    <property type="entry name" value="Metallo-dependent hydrolases"/>
    <property type="match status" value="1"/>
</dbReference>
<dbReference type="InterPro" id="IPR050891">
    <property type="entry name" value="TatD-type_Hydrolase"/>
</dbReference>
<dbReference type="EMBL" id="CAUEEQ010040349">
    <property type="protein sequence ID" value="CAJ0955489.1"/>
    <property type="molecule type" value="Genomic_DNA"/>
</dbReference>
<reference evidence="3" key="1">
    <citation type="submission" date="2023-07" db="EMBL/GenBank/DDBJ databases">
        <authorList>
            <person name="Stuckert A."/>
        </authorList>
    </citation>
    <scope>NUCLEOTIDE SEQUENCE</scope>
</reference>
<evidence type="ECO:0000256" key="1">
    <source>
        <dbReference type="ARBA" id="ARBA00009275"/>
    </source>
</evidence>
<dbReference type="Proteomes" id="UP001176940">
    <property type="component" value="Unassembled WGS sequence"/>
</dbReference>
<dbReference type="InterPro" id="IPR032466">
    <property type="entry name" value="Metal_Hydrolase"/>
</dbReference>
<gene>
    <name evidence="3" type="ORF">RIMI_LOCUS15168455</name>
</gene>
<comment type="caution">
    <text evidence="3">The sequence shown here is derived from an EMBL/GenBank/DDBJ whole genome shotgun (WGS) entry which is preliminary data.</text>
</comment>
<sequence>MSLFRFIDIGINLTDPMFRGLYRGTRKHPDDFADIIERAVKIGVEKCMITGGNLQESKEAIEMVRTNGIRHGAISGDRFGADLFIFYISR</sequence>
<dbReference type="PANTHER" id="PTHR10060:SF15">
    <property type="entry name" value="DEOXYRIBONUCLEASE TATDN1"/>
    <property type="match status" value="1"/>
</dbReference>
<protein>
    <submittedName>
        <fullName evidence="3">Uncharacterized protein</fullName>
    </submittedName>
</protein>
<organism evidence="3 4">
    <name type="scientific">Ranitomeya imitator</name>
    <name type="common">mimic poison frog</name>
    <dbReference type="NCBI Taxonomy" id="111125"/>
    <lineage>
        <taxon>Eukaryota</taxon>
        <taxon>Metazoa</taxon>
        <taxon>Chordata</taxon>
        <taxon>Craniata</taxon>
        <taxon>Vertebrata</taxon>
        <taxon>Euteleostomi</taxon>
        <taxon>Amphibia</taxon>
        <taxon>Batrachia</taxon>
        <taxon>Anura</taxon>
        <taxon>Neobatrachia</taxon>
        <taxon>Hyloidea</taxon>
        <taxon>Dendrobatidae</taxon>
        <taxon>Dendrobatinae</taxon>
        <taxon>Ranitomeya</taxon>
    </lineage>
</organism>
<dbReference type="Gene3D" id="3.20.20.140">
    <property type="entry name" value="Metal-dependent hydrolases"/>
    <property type="match status" value="1"/>
</dbReference>
<proteinExistence type="inferred from homology"/>
<comment type="similarity">
    <text evidence="1">Belongs to the metallo-dependent hydrolases superfamily. TatD-type hydrolase family.</text>
</comment>
<keyword evidence="4" id="KW-1185">Reference proteome</keyword>
<evidence type="ECO:0000256" key="2">
    <source>
        <dbReference type="ARBA" id="ARBA00022801"/>
    </source>
</evidence>
<evidence type="ECO:0000313" key="3">
    <source>
        <dbReference type="EMBL" id="CAJ0955489.1"/>
    </source>
</evidence>
<dbReference type="PANTHER" id="PTHR10060">
    <property type="entry name" value="TATD FAMILY DEOXYRIBONUCLEASE"/>
    <property type="match status" value="1"/>
</dbReference>
<evidence type="ECO:0000313" key="4">
    <source>
        <dbReference type="Proteomes" id="UP001176940"/>
    </source>
</evidence>
<name>A0ABN9M073_9NEOB</name>
<accession>A0ABN9M073</accession>